<name>A0ABT1W9Y9_9PROT</name>
<evidence type="ECO:0000259" key="3">
    <source>
        <dbReference type="Pfam" id="PF06744"/>
    </source>
</evidence>
<feature type="domain" description="Type VI secretion system IcmF C-terminal" evidence="3">
    <location>
        <begin position="1053"/>
        <end position="1134"/>
    </location>
</feature>
<dbReference type="Pfam" id="PF06761">
    <property type="entry name" value="IcmF-related"/>
    <property type="match status" value="1"/>
</dbReference>
<evidence type="ECO:0000259" key="5">
    <source>
        <dbReference type="Pfam" id="PF14331"/>
    </source>
</evidence>
<dbReference type="Pfam" id="PF06744">
    <property type="entry name" value="IcmF_C"/>
    <property type="match status" value="1"/>
</dbReference>
<reference evidence="6 7" key="1">
    <citation type="submission" date="2022-06" db="EMBL/GenBank/DDBJ databases">
        <title>Endosaccharibacter gen. nov., sp. nov., endophytic bacteria isolated from sugarcane.</title>
        <authorList>
            <person name="Pitiwittayakul N."/>
            <person name="Yukphan P."/>
            <person name="Charoenyingcharoen P."/>
            <person name="Tanasupawat S."/>
        </authorList>
    </citation>
    <scope>NUCLEOTIDE SEQUENCE [LARGE SCALE GENOMIC DNA]</scope>
    <source>
        <strain evidence="6 7">KSS8</strain>
    </source>
</reference>
<dbReference type="InterPro" id="IPR027417">
    <property type="entry name" value="P-loop_NTPase"/>
</dbReference>
<feature type="transmembrane region" description="Helical" evidence="2">
    <location>
        <begin position="45"/>
        <end position="63"/>
    </location>
</feature>
<dbReference type="InterPro" id="IPR025743">
    <property type="entry name" value="TssM1_N"/>
</dbReference>
<dbReference type="CDD" id="cd00882">
    <property type="entry name" value="Ras_like_GTPase"/>
    <property type="match status" value="1"/>
</dbReference>
<keyword evidence="2" id="KW-0812">Transmembrane</keyword>
<sequence length="1167" mass="125167">MNFLPSLLLLVASRWSRGLLGATILSALVWSYLPMIPALAGPIPRTLAIVAIFAAFGLVTWLVERRAKKRARAVEAAVVGDEKTAAGSTEAADSQAEVAALRKRLREAMGTLRKRGVKRLYELPWYVIIGPPGSGKTTALRQSGLHFPLDGDQADSLQGVGGTRMCDWWFSEEAVLIDTAGRYTTHDSNRSVDKAGWLGFLDLLRTTRPRQPINGVLVVIALSELLESTPENRDAHARAIRLRLNELNERLRVRLPIYLVFSKMDRLAGFDTYFETLDSRAREQVWGVTLGLEEGVDAFPAEFKALVDRIEAGLLDRMQTERGPDRRALLSGFPLQVASLSPVLMPFLRTCFAGSRIDPAPFLRGVYFTSATQNGAPFDRLTGMLAQSFDIDQKRVSALKSSAGKAFFLSRLVREVILGETPLVSTSPGRFRRRKIVRATALGAIALIGVGGLVLIWAADLQARVAVQRRQDALEAYRRDIDHFPSGIVDTRQDLDQVSALLDKAAALAEPEHEPLAAAIGLSTADRLTEAGRVAYASSLDHLLYPRLVWRLEEQMRADMQDPDALYNATRVYLLLGGNGPHEPGVIRSWILADWNERFGGVLNAPLREHLTRHLDALLSAPLPSDQLKLDGTLVAEARVAFSHVSPAQRVYDRLKAGAEAGMPGTAEQVGWSPRMALGDAADATFTRRSGAPLSDGIPAFLTGRAFADTMRRDLPPAARQVADESWVLGKDPGMSNGGADVALLEQQVARLWEADAVSHWDALLADLDLVPLGSGQHLQDSLYLLSSPQSPVRDMLNSIVRALRIAMPAPGDPSRDVAAEWTAHWQSLYSLMAVSPYEGGKTAPPPPSGPPPLDAILQLIAQLDNVLASGTAAPASLPQAAALSADPARRLQAESERQPHPLSQWLASISGAGGATLGQEAKSAASGAYNGANGPDAICHSLVDNRFPFSPGASQNASLADFSRLFAPGGQFDRYFQTSMAPYVDVSATPWRLHPAGGVQPPFTQAQLAPFVRAAAIRDAFFPVGGQPSVYFTVSLTAPAGTALHLGSVTVQPGTPASLSWPGSDGLSPASLQPPPEKKGGQAAPALASEQGPWALFRLLANAEPTDDTPISGTHQYLFVRGGQSASIEIGADGSGASSQGGNKAPKRADPFDPALLSGFTCPTIR</sequence>
<dbReference type="PANTHER" id="PTHR36153:SF1">
    <property type="entry name" value="TYPE VI SECRETION SYSTEM COMPONENT TSSM1"/>
    <property type="match status" value="1"/>
</dbReference>
<feature type="region of interest" description="Disordered" evidence="1">
    <location>
        <begin position="1056"/>
        <end position="1088"/>
    </location>
</feature>
<gene>
    <name evidence="6" type="primary">tssM</name>
    <name evidence="6" type="ORF">NFI95_09205</name>
</gene>
<keyword evidence="2" id="KW-1133">Transmembrane helix</keyword>
<evidence type="ECO:0000256" key="2">
    <source>
        <dbReference type="SAM" id="Phobius"/>
    </source>
</evidence>
<dbReference type="RefSeq" id="WP_422864110.1">
    <property type="nucleotide sequence ID" value="NZ_JAMSKV010000007.1"/>
</dbReference>
<feature type="domain" description="IcmF-related" evidence="4">
    <location>
        <begin position="501"/>
        <end position="802"/>
    </location>
</feature>
<evidence type="ECO:0000259" key="4">
    <source>
        <dbReference type="Pfam" id="PF06761"/>
    </source>
</evidence>
<dbReference type="EMBL" id="JAMSKV010000007">
    <property type="protein sequence ID" value="MCQ8278628.1"/>
    <property type="molecule type" value="Genomic_DNA"/>
</dbReference>
<dbReference type="InterPro" id="IPR053156">
    <property type="entry name" value="T6SS_TssM-like"/>
</dbReference>
<accession>A0ABT1W9Y9</accession>
<feature type="region of interest" description="Disordered" evidence="1">
    <location>
        <begin position="1131"/>
        <end position="1167"/>
    </location>
</feature>
<proteinExistence type="predicted"/>
<dbReference type="InterPro" id="IPR009612">
    <property type="entry name" value="IcmF-rel"/>
</dbReference>
<keyword evidence="2" id="KW-0472">Membrane</keyword>
<dbReference type="PANTHER" id="PTHR36153">
    <property type="entry name" value="INNER MEMBRANE PROTEIN-RELATED"/>
    <property type="match status" value="1"/>
</dbReference>
<dbReference type="Pfam" id="PF14331">
    <property type="entry name" value="IcmF-related_N"/>
    <property type="match status" value="1"/>
</dbReference>
<dbReference type="NCBIfam" id="TIGR03348">
    <property type="entry name" value="VI_IcmF"/>
    <property type="match status" value="1"/>
</dbReference>
<feature type="compositionally biased region" description="Low complexity" evidence="1">
    <location>
        <begin position="1132"/>
        <end position="1143"/>
    </location>
</feature>
<keyword evidence="7" id="KW-1185">Reference proteome</keyword>
<feature type="transmembrane region" description="Helical" evidence="2">
    <location>
        <begin position="439"/>
        <end position="459"/>
    </location>
</feature>
<evidence type="ECO:0000313" key="6">
    <source>
        <dbReference type="EMBL" id="MCQ8278628.1"/>
    </source>
</evidence>
<feature type="domain" description="Type VI secretion system component TssM1 N-terminal" evidence="5">
    <location>
        <begin position="191"/>
        <end position="443"/>
    </location>
</feature>
<dbReference type="InterPro" id="IPR010623">
    <property type="entry name" value="IcmF_C"/>
</dbReference>
<dbReference type="Proteomes" id="UP001524587">
    <property type="component" value="Unassembled WGS sequence"/>
</dbReference>
<dbReference type="InterPro" id="IPR017731">
    <property type="entry name" value="TssM1-like"/>
</dbReference>
<comment type="caution">
    <text evidence="6">The sequence shown here is derived from an EMBL/GenBank/DDBJ whole genome shotgun (WGS) entry which is preliminary data.</text>
</comment>
<protein>
    <submittedName>
        <fullName evidence="6">Type VI secretion system membrane subunit TssM</fullName>
    </submittedName>
</protein>
<evidence type="ECO:0000313" key="7">
    <source>
        <dbReference type="Proteomes" id="UP001524587"/>
    </source>
</evidence>
<dbReference type="SUPFAM" id="SSF52540">
    <property type="entry name" value="P-loop containing nucleoside triphosphate hydrolases"/>
    <property type="match status" value="1"/>
</dbReference>
<organism evidence="6 7">
    <name type="scientific">Endosaccharibacter trunci</name>
    <dbReference type="NCBI Taxonomy" id="2812733"/>
    <lineage>
        <taxon>Bacteria</taxon>
        <taxon>Pseudomonadati</taxon>
        <taxon>Pseudomonadota</taxon>
        <taxon>Alphaproteobacteria</taxon>
        <taxon>Acetobacterales</taxon>
        <taxon>Acetobacteraceae</taxon>
        <taxon>Endosaccharibacter</taxon>
    </lineage>
</organism>
<evidence type="ECO:0000256" key="1">
    <source>
        <dbReference type="SAM" id="MobiDB-lite"/>
    </source>
</evidence>